<comment type="caution">
    <text evidence="3">The sequence shown here is derived from an EMBL/GenBank/DDBJ whole genome shotgun (WGS) entry which is preliminary data.</text>
</comment>
<feature type="coiled-coil region" evidence="1">
    <location>
        <begin position="132"/>
        <end position="159"/>
    </location>
</feature>
<gene>
    <name evidence="3" type="ORF">ACFODX_06145</name>
</gene>
<dbReference type="EMBL" id="JBHRTF010000003">
    <property type="protein sequence ID" value="MFC3115130.1"/>
    <property type="molecule type" value="Genomic_DNA"/>
</dbReference>
<proteinExistence type="predicted"/>
<evidence type="ECO:0000313" key="3">
    <source>
        <dbReference type="EMBL" id="MFC3115130.1"/>
    </source>
</evidence>
<dbReference type="SUPFAM" id="SSF48452">
    <property type="entry name" value="TPR-like"/>
    <property type="match status" value="1"/>
</dbReference>
<dbReference type="Gene3D" id="1.25.40.10">
    <property type="entry name" value="Tetratricopeptide repeat domain"/>
    <property type="match status" value="1"/>
</dbReference>
<keyword evidence="2" id="KW-0812">Transmembrane</keyword>
<dbReference type="InterPro" id="IPR011990">
    <property type="entry name" value="TPR-like_helical_dom_sf"/>
</dbReference>
<keyword evidence="2" id="KW-0472">Membrane</keyword>
<name>A0ABV7FER6_9GAMM</name>
<keyword evidence="1" id="KW-0175">Coiled coil</keyword>
<evidence type="ECO:0000313" key="4">
    <source>
        <dbReference type="Proteomes" id="UP001595555"/>
    </source>
</evidence>
<sequence length="420" mass="45495">MSLLNDMLRDLSQDIARRPPGVPASDAHADSTASQQDLFSQSSVAKAAPRNILPSVIVFVLVLLAILGWRYGYQHQQIAQQQTISLATSSASSISAASIHSDASTDSVPSTDSAVAAPNLEAAESKKNPENNATEVIEAEQLTERLASLESAITHLTAVVANSQSLPSPTTDPAEKFVAIDDEHSSTTVPEQSVSIREPFVADQQAAAELEAQVSEQAATETADPALFIAPNRAWQDEQTAAQARAEFNAGQLEQGIARLQDFIANNPGAARSTELLLDIYCEQENNQAAAQLLARADYLAPEINTYYSAKIALLNNKPDEALALLEGSLAQAEQHENYRALLAGLYQRSGMNEQAASHYRRLLTSFGEKPAYWLGFALAQDALNQTQLALHAYQRVNQYSDLQPPVREYVEQRLVALSQ</sequence>
<reference evidence="4" key="1">
    <citation type="journal article" date="2019" name="Int. J. Syst. Evol. Microbiol.">
        <title>The Global Catalogue of Microorganisms (GCM) 10K type strain sequencing project: providing services to taxonomists for standard genome sequencing and annotation.</title>
        <authorList>
            <consortium name="The Broad Institute Genomics Platform"/>
            <consortium name="The Broad Institute Genome Sequencing Center for Infectious Disease"/>
            <person name="Wu L."/>
            <person name="Ma J."/>
        </authorList>
    </citation>
    <scope>NUCLEOTIDE SEQUENCE [LARGE SCALE GENOMIC DNA]</scope>
    <source>
        <strain evidence="4">KCTC 52237</strain>
    </source>
</reference>
<feature type="transmembrane region" description="Helical" evidence="2">
    <location>
        <begin position="52"/>
        <end position="72"/>
    </location>
</feature>
<protein>
    <submittedName>
        <fullName evidence="3">Tetratricopeptide repeat protein</fullName>
    </submittedName>
</protein>
<keyword evidence="4" id="KW-1185">Reference proteome</keyword>
<evidence type="ECO:0000256" key="1">
    <source>
        <dbReference type="SAM" id="Coils"/>
    </source>
</evidence>
<keyword evidence="2" id="KW-1133">Transmembrane helix</keyword>
<organism evidence="3 4">
    <name type="scientific">Cellvibrio fontiphilus</name>
    <dbReference type="NCBI Taxonomy" id="1815559"/>
    <lineage>
        <taxon>Bacteria</taxon>
        <taxon>Pseudomonadati</taxon>
        <taxon>Pseudomonadota</taxon>
        <taxon>Gammaproteobacteria</taxon>
        <taxon>Cellvibrionales</taxon>
        <taxon>Cellvibrionaceae</taxon>
        <taxon>Cellvibrio</taxon>
    </lineage>
</organism>
<accession>A0ABV7FER6</accession>
<dbReference type="RefSeq" id="WP_378117147.1">
    <property type="nucleotide sequence ID" value="NZ_JBHRTF010000003.1"/>
</dbReference>
<dbReference type="Proteomes" id="UP001595555">
    <property type="component" value="Unassembled WGS sequence"/>
</dbReference>
<evidence type="ECO:0000256" key="2">
    <source>
        <dbReference type="SAM" id="Phobius"/>
    </source>
</evidence>